<accession>A0A7J6VUQ3</accession>
<dbReference type="Proteomes" id="UP000554482">
    <property type="component" value="Unassembled WGS sequence"/>
</dbReference>
<protein>
    <submittedName>
        <fullName evidence="2">Uncharacterized protein</fullName>
    </submittedName>
</protein>
<dbReference type="AlphaFoldDB" id="A0A7J6VUQ3"/>
<keyword evidence="3" id="KW-1185">Reference proteome</keyword>
<evidence type="ECO:0000313" key="2">
    <source>
        <dbReference type="EMBL" id="KAF5188593.1"/>
    </source>
</evidence>
<organism evidence="2 3">
    <name type="scientific">Thalictrum thalictroides</name>
    <name type="common">Rue-anemone</name>
    <name type="synonym">Anemone thalictroides</name>
    <dbReference type="NCBI Taxonomy" id="46969"/>
    <lineage>
        <taxon>Eukaryota</taxon>
        <taxon>Viridiplantae</taxon>
        <taxon>Streptophyta</taxon>
        <taxon>Embryophyta</taxon>
        <taxon>Tracheophyta</taxon>
        <taxon>Spermatophyta</taxon>
        <taxon>Magnoliopsida</taxon>
        <taxon>Ranunculales</taxon>
        <taxon>Ranunculaceae</taxon>
        <taxon>Thalictroideae</taxon>
        <taxon>Thalictrum</taxon>
    </lineage>
</organism>
<name>A0A7J6VUQ3_THATH</name>
<reference evidence="2 3" key="1">
    <citation type="submission" date="2020-06" db="EMBL/GenBank/DDBJ databases">
        <title>Transcriptomic and genomic resources for Thalictrum thalictroides and T. hernandezii: Facilitating candidate gene discovery in an emerging model plant lineage.</title>
        <authorList>
            <person name="Arias T."/>
            <person name="Riano-Pachon D.M."/>
            <person name="Di Stilio V.S."/>
        </authorList>
    </citation>
    <scope>NUCLEOTIDE SEQUENCE [LARGE SCALE GENOMIC DNA]</scope>
    <source>
        <strain evidence="3">cv. WT478/WT964</strain>
        <tissue evidence="2">Leaves</tissue>
    </source>
</reference>
<sequence length="60" mass="6316">MSERESGGVSLLSNGTGAAESSDEGVHDFISRLWDNSNEEEGMVIACEEQIEAIAGSLLS</sequence>
<feature type="region of interest" description="Disordered" evidence="1">
    <location>
        <begin position="1"/>
        <end position="25"/>
    </location>
</feature>
<evidence type="ECO:0000313" key="3">
    <source>
        <dbReference type="Proteomes" id="UP000554482"/>
    </source>
</evidence>
<evidence type="ECO:0000256" key="1">
    <source>
        <dbReference type="SAM" id="MobiDB-lite"/>
    </source>
</evidence>
<dbReference type="EMBL" id="JABWDY010026569">
    <property type="protein sequence ID" value="KAF5188593.1"/>
    <property type="molecule type" value="Genomic_DNA"/>
</dbReference>
<gene>
    <name evidence="2" type="ORF">FRX31_021820</name>
</gene>
<comment type="caution">
    <text evidence="2">The sequence shown here is derived from an EMBL/GenBank/DDBJ whole genome shotgun (WGS) entry which is preliminary data.</text>
</comment>
<proteinExistence type="predicted"/>